<name>A0A916ZJ19_9HYPH</name>
<gene>
    <name evidence="10" type="ORF">GCM10011390_18550</name>
</gene>
<accession>A0A916ZJ19</accession>
<dbReference type="PRINTS" id="PR01437">
    <property type="entry name" value="NUOXDRDTASE4"/>
</dbReference>
<organism evidence="10 11">
    <name type="scientific">Aureimonas endophytica</name>
    <dbReference type="NCBI Taxonomy" id="2027858"/>
    <lineage>
        <taxon>Bacteria</taxon>
        <taxon>Pseudomonadati</taxon>
        <taxon>Pseudomonadota</taxon>
        <taxon>Alphaproteobacteria</taxon>
        <taxon>Hyphomicrobiales</taxon>
        <taxon>Aurantimonadaceae</taxon>
        <taxon>Aureimonas</taxon>
    </lineage>
</organism>
<comment type="subcellular location">
    <subcellularLocation>
        <location evidence="1">Cell membrane</location>
        <topology evidence="1">Multi-pass membrane protein</topology>
    </subcellularLocation>
    <subcellularLocation>
        <location evidence="7">Membrane</location>
        <topology evidence="7">Multi-pass membrane protein</topology>
    </subcellularLocation>
</comment>
<reference evidence="10" key="2">
    <citation type="submission" date="2020-09" db="EMBL/GenBank/DDBJ databases">
        <authorList>
            <person name="Sun Q."/>
            <person name="Zhou Y."/>
        </authorList>
    </citation>
    <scope>NUCLEOTIDE SEQUENCE</scope>
    <source>
        <strain evidence="10">CGMCC 1.15367</strain>
    </source>
</reference>
<protein>
    <recommendedName>
        <fullName evidence="9">NADH:quinone oxidoreductase/Mrp antiporter transmembrane domain-containing protein</fullName>
    </recommendedName>
</protein>
<feature type="transmembrane region" description="Helical" evidence="8">
    <location>
        <begin position="36"/>
        <end position="53"/>
    </location>
</feature>
<evidence type="ECO:0000256" key="2">
    <source>
        <dbReference type="ARBA" id="ARBA00005346"/>
    </source>
</evidence>
<dbReference type="Pfam" id="PF00361">
    <property type="entry name" value="Proton_antipo_M"/>
    <property type="match status" value="1"/>
</dbReference>
<feature type="domain" description="NADH:quinone oxidoreductase/Mrp antiporter transmembrane" evidence="9">
    <location>
        <begin position="137"/>
        <end position="403"/>
    </location>
</feature>
<feature type="transmembrane region" description="Helical" evidence="8">
    <location>
        <begin position="514"/>
        <end position="534"/>
    </location>
</feature>
<evidence type="ECO:0000256" key="8">
    <source>
        <dbReference type="SAM" id="Phobius"/>
    </source>
</evidence>
<evidence type="ECO:0000256" key="1">
    <source>
        <dbReference type="ARBA" id="ARBA00004651"/>
    </source>
</evidence>
<evidence type="ECO:0000256" key="6">
    <source>
        <dbReference type="ARBA" id="ARBA00023136"/>
    </source>
</evidence>
<feature type="transmembrane region" description="Helical" evidence="8">
    <location>
        <begin position="250"/>
        <end position="267"/>
    </location>
</feature>
<feature type="transmembrane region" description="Helical" evidence="8">
    <location>
        <begin position="384"/>
        <end position="404"/>
    </location>
</feature>
<evidence type="ECO:0000313" key="11">
    <source>
        <dbReference type="Proteomes" id="UP000644699"/>
    </source>
</evidence>
<dbReference type="GO" id="GO:0042773">
    <property type="term" value="P:ATP synthesis coupled electron transport"/>
    <property type="evidence" value="ECO:0007669"/>
    <property type="project" value="InterPro"/>
</dbReference>
<keyword evidence="4 7" id="KW-0812">Transmembrane</keyword>
<evidence type="ECO:0000259" key="9">
    <source>
        <dbReference type="Pfam" id="PF00361"/>
    </source>
</evidence>
<feature type="transmembrane region" description="Helical" evidence="8">
    <location>
        <begin position="173"/>
        <end position="194"/>
    </location>
</feature>
<dbReference type="InterPro" id="IPR050586">
    <property type="entry name" value="CPA3_Na-H_Antiporter_D"/>
</dbReference>
<dbReference type="InterPro" id="IPR001750">
    <property type="entry name" value="ND/Mrp_TM"/>
</dbReference>
<evidence type="ECO:0000256" key="7">
    <source>
        <dbReference type="RuleBase" id="RU000320"/>
    </source>
</evidence>
<feature type="transmembrane region" description="Helical" evidence="8">
    <location>
        <begin position="568"/>
        <end position="585"/>
    </location>
</feature>
<evidence type="ECO:0000256" key="3">
    <source>
        <dbReference type="ARBA" id="ARBA00022475"/>
    </source>
</evidence>
<feature type="transmembrane region" description="Helical" evidence="8">
    <location>
        <begin position="287"/>
        <end position="305"/>
    </location>
</feature>
<keyword evidence="3" id="KW-1003">Cell membrane</keyword>
<keyword evidence="6 8" id="KW-0472">Membrane</keyword>
<dbReference type="GO" id="GO:0005886">
    <property type="term" value="C:plasma membrane"/>
    <property type="evidence" value="ECO:0007669"/>
    <property type="project" value="UniProtKB-SubCell"/>
</dbReference>
<keyword evidence="11" id="KW-1185">Reference proteome</keyword>
<comment type="similarity">
    <text evidence="2">Belongs to the CPA3 antiporters (TC 2.A.63) subunit D family.</text>
</comment>
<evidence type="ECO:0000313" key="10">
    <source>
        <dbReference type="EMBL" id="GGE00037.1"/>
    </source>
</evidence>
<dbReference type="Proteomes" id="UP000644699">
    <property type="component" value="Unassembled WGS sequence"/>
</dbReference>
<dbReference type="InterPro" id="IPR003918">
    <property type="entry name" value="NADH_UbQ_OxRdtase"/>
</dbReference>
<dbReference type="AlphaFoldDB" id="A0A916ZJ19"/>
<dbReference type="RefSeq" id="WP_210318323.1">
    <property type="nucleotide sequence ID" value="NZ_BMIQ01000002.1"/>
</dbReference>
<reference evidence="10" key="1">
    <citation type="journal article" date="2014" name="Int. J. Syst. Evol. Microbiol.">
        <title>Complete genome sequence of Corynebacterium casei LMG S-19264T (=DSM 44701T), isolated from a smear-ripened cheese.</title>
        <authorList>
            <consortium name="US DOE Joint Genome Institute (JGI-PGF)"/>
            <person name="Walter F."/>
            <person name="Albersmeier A."/>
            <person name="Kalinowski J."/>
            <person name="Ruckert C."/>
        </authorList>
    </citation>
    <scope>NUCLEOTIDE SEQUENCE</scope>
    <source>
        <strain evidence="10">CGMCC 1.15367</strain>
    </source>
</reference>
<dbReference type="PANTHER" id="PTHR42703">
    <property type="entry name" value="NADH DEHYDROGENASE"/>
    <property type="match status" value="1"/>
</dbReference>
<feature type="transmembrane region" description="Helical" evidence="8">
    <location>
        <begin position="340"/>
        <end position="363"/>
    </location>
</feature>
<dbReference type="GO" id="GO:0008137">
    <property type="term" value="F:NADH dehydrogenase (ubiquinone) activity"/>
    <property type="evidence" value="ECO:0007669"/>
    <property type="project" value="InterPro"/>
</dbReference>
<proteinExistence type="inferred from homology"/>
<feature type="transmembrane region" description="Helical" evidence="8">
    <location>
        <begin position="312"/>
        <end position="334"/>
    </location>
</feature>
<dbReference type="EMBL" id="BMIQ01000002">
    <property type="protein sequence ID" value="GGE00037.1"/>
    <property type="molecule type" value="Genomic_DNA"/>
</dbReference>
<keyword evidence="5 8" id="KW-1133">Transmembrane helix</keyword>
<feature type="transmembrane region" description="Helical" evidence="8">
    <location>
        <begin position="119"/>
        <end position="136"/>
    </location>
</feature>
<evidence type="ECO:0000256" key="4">
    <source>
        <dbReference type="ARBA" id="ARBA00022692"/>
    </source>
</evidence>
<sequence length="586" mass="61057">MSLAESLLPLPVLLPLATGAVMLALAHILPPRLGDLVAFAAAVAVAALSFWLADEALEGPITHWFGGWTPDAAGRPGVVLGIGFRADPASAAMAGFCGMLFACAFVFAWGYFDAVRMHFHILMLLFLAAMAGFSLTRDLFNLFVWFELMSVAAFALTAYPLGESSLEGALNFIVTNTLASVMMLAGIGLLYSRTGTLDFSAMGAAGARLGDDPVLLGGFALLAAALLTKAAILPFHLWLADAHAVAPSPVSMIFSGAMVSLALFALLKLTAEVFAHEDRIVGLVRGGLAWLGLGTAILGALMAWAQTHLKRLLAFSTISHLGIMLVGVATLTPVGAGGVLLYVFGHGLVKAGLFMTAGMLLALRHSADEIALHGKSKALWPAGLAMGLGGLLLGGLPFGLLHGATHLIHVETRSPLLDVAVILSTALTGAAVLRAALRIFAGLSGAPGVEAFAPTERETEKANRPLWLMLLPCAFVLALALVPPALVEPFLGRAAPRLLAPDQAGEVLLPPAELSLAGIAPFVLMLALTGASLLRRRPVTPLARRLAKLERRPFQALQAVHSGMVGDYVAWMMLGLGLIAAALAYG</sequence>
<feature type="transmembrane region" description="Helical" evidence="8">
    <location>
        <begin position="12"/>
        <end position="29"/>
    </location>
</feature>
<evidence type="ECO:0000256" key="5">
    <source>
        <dbReference type="ARBA" id="ARBA00022989"/>
    </source>
</evidence>
<feature type="transmembrane region" description="Helical" evidence="8">
    <location>
        <begin position="91"/>
        <end position="112"/>
    </location>
</feature>
<dbReference type="PANTHER" id="PTHR42703:SF1">
    <property type="entry name" value="NA(+)_H(+) ANTIPORTER SUBUNIT D1"/>
    <property type="match status" value="1"/>
</dbReference>
<feature type="transmembrane region" description="Helical" evidence="8">
    <location>
        <begin position="466"/>
        <end position="487"/>
    </location>
</feature>
<comment type="caution">
    <text evidence="10">The sequence shown here is derived from an EMBL/GenBank/DDBJ whole genome shotgun (WGS) entry which is preliminary data.</text>
</comment>
<feature type="transmembrane region" description="Helical" evidence="8">
    <location>
        <begin position="214"/>
        <end position="238"/>
    </location>
</feature>